<keyword evidence="3" id="KW-1185">Reference proteome</keyword>
<dbReference type="EMBL" id="JACHJI010000004">
    <property type="protein sequence ID" value="MBB4898858.1"/>
    <property type="molecule type" value="Genomic_DNA"/>
</dbReference>
<protein>
    <submittedName>
        <fullName evidence="2">Uncharacterized protein</fullName>
    </submittedName>
</protein>
<gene>
    <name evidence="2" type="ORF">FHS37_002916</name>
</gene>
<comment type="caution">
    <text evidence="2">The sequence shown here is derived from an EMBL/GenBank/DDBJ whole genome shotgun (WGS) entry which is preliminary data.</text>
</comment>
<evidence type="ECO:0000313" key="2">
    <source>
        <dbReference type="EMBL" id="MBB4898858.1"/>
    </source>
</evidence>
<evidence type="ECO:0000313" key="3">
    <source>
        <dbReference type="Proteomes" id="UP000579523"/>
    </source>
</evidence>
<proteinExistence type="predicted"/>
<sequence length="59" mass="6390">MRGDVTDTGGRARHRRRAPFPPRGPLGHAHRWSVSPFHAVVLGGTVRSTARAAAGRHDL</sequence>
<reference evidence="2 3" key="1">
    <citation type="submission" date="2020-08" db="EMBL/GenBank/DDBJ databases">
        <title>Genomic Encyclopedia of Type Strains, Phase III (KMG-III): the genomes of soil and plant-associated and newly described type strains.</title>
        <authorList>
            <person name="Whitman W."/>
        </authorList>
    </citation>
    <scope>NUCLEOTIDE SEQUENCE [LARGE SCALE GENOMIC DNA]</scope>
    <source>
        <strain evidence="2 3">CECT 3273</strain>
    </source>
</reference>
<dbReference type="Proteomes" id="UP000579523">
    <property type="component" value="Unassembled WGS sequence"/>
</dbReference>
<accession>A0A7W7M007</accession>
<evidence type="ECO:0000256" key="1">
    <source>
        <dbReference type="SAM" id="MobiDB-lite"/>
    </source>
</evidence>
<dbReference type="AlphaFoldDB" id="A0A7W7M007"/>
<organism evidence="2 3">
    <name type="scientific">Streptomyces griseomycini</name>
    <dbReference type="NCBI Taxonomy" id="66895"/>
    <lineage>
        <taxon>Bacteria</taxon>
        <taxon>Bacillati</taxon>
        <taxon>Actinomycetota</taxon>
        <taxon>Actinomycetes</taxon>
        <taxon>Kitasatosporales</taxon>
        <taxon>Streptomycetaceae</taxon>
        <taxon>Streptomyces</taxon>
    </lineage>
</organism>
<name>A0A7W7M007_9ACTN</name>
<feature type="region of interest" description="Disordered" evidence="1">
    <location>
        <begin position="1"/>
        <end position="30"/>
    </location>
</feature>